<keyword evidence="3" id="KW-1185">Reference proteome</keyword>
<evidence type="ECO:0000313" key="2">
    <source>
        <dbReference type="EMBL" id="MCF4121143.1"/>
    </source>
</evidence>
<name>A0AA41QCX3_9MICO</name>
<evidence type="ECO:0000313" key="3">
    <source>
        <dbReference type="Proteomes" id="UP001165405"/>
    </source>
</evidence>
<protein>
    <submittedName>
        <fullName evidence="2">NmrA family NAD(P)-binding protein</fullName>
    </submittedName>
</protein>
<dbReference type="SUPFAM" id="SSF51735">
    <property type="entry name" value="NAD(P)-binding Rossmann-fold domains"/>
    <property type="match status" value="1"/>
</dbReference>
<reference evidence="2" key="1">
    <citation type="submission" date="2022-01" db="EMBL/GenBank/DDBJ databases">
        <title>Antribacter sp. nov., isolated from Guizhou of China.</title>
        <authorList>
            <person name="Chengliang C."/>
            <person name="Ya Z."/>
        </authorList>
    </citation>
    <scope>NUCLEOTIDE SEQUENCE</scope>
    <source>
        <strain evidence="2">KLBMP 9083</strain>
    </source>
</reference>
<accession>A0AA41QCX3</accession>
<dbReference type="InterPro" id="IPR008030">
    <property type="entry name" value="NmrA-like"/>
</dbReference>
<sequence length="299" mass="31722">MIIVTGATGRLGARIVDRLLERVPADTVGVSVRDVAKAAHLAERGVRVRAGDFTDRAELDHALQGADQVLVVSPSIRDPREFVRATRAGLDAAVRSGARRVLYTSHQMASPSSSFTPGRNHAESEAYLAERASAHGVAWTSLRHGFYAGAFELFVPAALRSGELRLPADGPVSWTAHDDLAEAAAAVLTEHRELSGATSPLVGPELLDFADVARIVSEQTGSPVERVVVDDDAWKAEAVDGGMPESVAEFTLGMFRASRAGENAVTDPALQTLIGRAATPARTVLAGILSWALPVSRHR</sequence>
<dbReference type="InterPro" id="IPR052718">
    <property type="entry name" value="NmrA-type_oxidoreductase"/>
</dbReference>
<dbReference type="AlphaFoldDB" id="A0AA41QCX3"/>
<dbReference type="EMBL" id="JAKGSG010000025">
    <property type="protein sequence ID" value="MCF4121143.1"/>
    <property type="molecule type" value="Genomic_DNA"/>
</dbReference>
<dbReference type="PANTHER" id="PTHR47129:SF1">
    <property type="entry name" value="NMRA-LIKE DOMAIN-CONTAINING PROTEIN"/>
    <property type="match status" value="1"/>
</dbReference>
<dbReference type="InterPro" id="IPR036291">
    <property type="entry name" value="NAD(P)-bd_dom_sf"/>
</dbReference>
<proteinExistence type="predicted"/>
<gene>
    <name evidence="2" type="ORF">L1785_09120</name>
</gene>
<evidence type="ECO:0000259" key="1">
    <source>
        <dbReference type="Pfam" id="PF05368"/>
    </source>
</evidence>
<dbReference type="Gene3D" id="3.90.25.10">
    <property type="entry name" value="UDP-galactose 4-epimerase, domain 1"/>
    <property type="match status" value="1"/>
</dbReference>
<dbReference type="PANTHER" id="PTHR47129">
    <property type="entry name" value="QUINONE OXIDOREDUCTASE 2"/>
    <property type="match status" value="1"/>
</dbReference>
<dbReference type="Gene3D" id="3.40.50.720">
    <property type="entry name" value="NAD(P)-binding Rossmann-like Domain"/>
    <property type="match status" value="1"/>
</dbReference>
<comment type="caution">
    <text evidence="2">The sequence shown here is derived from an EMBL/GenBank/DDBJ whole genome shotgun (WGS) entry which is preliminary data.</text>
</comment>
<dbReference type="RefSeq" id="WP_236088924.1">
    <property type="nucleotide sequence ID" value="NZ_JAKGSG010000025.1"/>
</dbReference>
<dbReference type="Proteomes" id="UP001165405">
    <property type="component" value="Unassembled WGS sequence"/>
</dbReference>
<organism evidence="2 3">
    <name type="scientific">Antribacter soli</name>
    <dbReference type="NCBI Taxonomy" id="2910976"/>
    <lineage>
        <taxon>Bacteria</taxon>
        <taxon>Bacillati</taxon>
        <taxon>Actinomycetota</taxon>
        <taxon>Actinomycetes</taxon>
        <taxon>Micrococcales</taxon>
        <taxon>Promicromonosporaceae</taxon>
        <taxon>Antribacter</taxon>
    </lineage>
</organism>
<feature type="domain" description="NmrA-like" evidence="1">
    <location>
        <begin position="2"/>
        <end position="256"/>
    </location>
</feature>
<dbReference type="Pfam" id="PF05368">
    <property type="entry name" value="NmrA"/>
    <property type="match status" value="1"/>
</dbReference>